<evidence type="ECO:0000256" key="1">
    <source>
        <dbReference type="ARBA" id="ARBA00022630"/>
    </source>
</evidence>
<dbReference type="EC" id="1.17.1.4" evidence="8"/>
<dbReference type="InterPro" id="IPR014307">
    <property type="entry name" value="Xanthine_DH_ssu"/>
</dbReference>
<evidence type="ECO:0000256" key="3">
    <source>
        <dbReference type="ARBA" id="ARBA00022827"/>
    </source>
</evidence>
<dbReference type="PANTHER" id="PTHR45444">
    <property type="entry name" value="XANTHINE DEHYDROGENASE"/>
    <property type="match status" value="1"/>
</dbReference>
<dbReference type="InterPro" id="IPR005107">
    <property type="entry name" value="CO_DH_flav_C"/>
</dbReference>
<evidence type="ECO:0000259" key="6">
    <source>
        <dbReference type="PROSITE" id="PS51085"/>
    </source>
</evidence>
<keyword evidence="9" id="KW-1185">Reference proteome</keyword>
<keyword evidence="5" id="KW-0408">Iron</keyword>
<evidence type="ECO:0000256" key="2">
    <source>
        <dbReference type="ARBA" id="ARBA00022723"/>
    </source>
</evidence>
<protein>
    <submittedName>
        <fullName evidence="8">Xanthine dehydrogenase small subunit</fullName>
        <ecNumber evidence="8">1.17.1.4</ecNumber>
    </submittedName>
</protein>
<dbReference type="InterPro" id="IPR006058">
    <property type="entry name" value="2Fe2S_fd_BS"/>
</dbReference>
<accession>A0ABY8N8G1</accession>
<keyword evidence="3" id="KW-0274">FAD</keyword>
<dbReference type="InterPro" id="IPR002888">
    <property type="entry name" value="2Fe-2S-bd"/>
</dbReference>
<dbReference type="CDD" id="cd00207">
    <property type="entry name" value="fer2"/>
    <property type="match status" value="1"/>
</dbReference>
<keyword evidence="1" id="KW-0285">Flavoprotein</keyword>
<keyword evidence="4 8" id="KW-0560">Oxidoreductase</keyword>
<evidence type="ECO:0000256" key="4">
    <source>
        <dbReference type="ARBA" id="ARBA00023002"/>
    </source>
</evidence>
<sequence>MIEFLLNGQLQRVVQGDPNCTLLDHLREHLHQTGTKEGCASGDCGACTLAMGELCEEPGRAARLRYRSINACITPLVAVHGCALVTVEGLASGEALHPAQQAMVDCHGSQCGFCTPGFVMSLFVLGQEHAQAPPREEILAALGGNLCRCTGYRPIVDAAVRMFDPQLQQPLVGECRALELACEADWCDRLREINRGPSPRLQGGSRLYFAPASSVELGALLRAYPNARLMAGATDLALELTQKLQSIEVLVSTARVADMRQLEVNACELRIGAAVTYSDFAPLLLQHYPHARELLERLGSRQIRNRGTLGGNLGNASPIGDMPPLLLALDARLRLYCGGERRELPVAEFFRGYKRTALRAGEFIEQVIIPRPQAGERLRVYKISKRFEDDISTTCGAFWLRLEADCIADVRIAFGGMADTPRRAPACERALRGSSLSAAGTLDDSAIADAMGALATDFEPISDFRASAAYRLQVSQNLLRRLQLELADPAATLRVYHHA</sequence>
<proteinExistence type="predicted"/>
<dbReference type="InterPro" id="IPR036884">
    <property type="entry name" value="2Fe-2S-bd_dom_sf"/>
</dbReference>
<dbReference type="InterPro" id="IPR016166">
    <property type="entry name" value="FAD-bd_PCMH"/>
</dbReference>
<dbReference type="InterPro" id="IPR036010">
    <property type="entry name" value="2Fe-2S_ferredoxin-like_sf"/>
</dbReference>
<dbReference type="InterPro" id="IPR012675">
    <property type="entry name" value="Beta-grasp_dom_sf"/>
</dbReference>
<dbReference type="Pfam" id="PF00941">
    <property type="entry name" value="FAD_binding_5"/>
    <property type="match status" value="1"/>
</dbReference>
<dbReference type="SMART" id="SM01092">
    <property type="entry name" value="CO_deh_flav_C"/>
    <property type="match status" value="1"/>
</dbReference>
<dbReference type="PANTHER" id="PTHR45444:SF3">
    <property type="entry name" value="XANTHINE DEHYDROGENASE"/>
    <property type="match status" value="1"/>
</dbReference>
<dbReference type="Gene3D" id="1.10.150.120">
    <property type="entry name" value="[2Fe-2S]-binding domain"/>
    <property type="match status" value="1"/>
</dbReference>
<feature type="domain" description="FAD-binding PCMH-type" evidence="7">
    <location>
        <begin position="201"/>
        <end position="374"/>
    </location>
</feature>
<dbReference type="Gene3D" id="3.30.390.50">
    <property type="entry name" value="CO dehydrogenase flavoprotein, C-terminal domain"/>
    <property type="match status" value="1"/>
</dbReference>
<dbReference type="SUPFAM" id="SSF54292">
    <property type="entry name" value="2Fe-2S ferredoxin-like"/>
    <property type="match status" value="1"/>
</dbReference>
<dbReference type="InterPro" id="IPR036318">
    <property type="entry name" value="FAD-bd_PCMH-like_sf"/>
</dbReference>
<dbReference type="InterPro" id="IPR016169">
    <property type="entry name" value="FAD-bd_PCMH_sub2"/>
</dbReference>
<dbReference type="PROSITE" id="PS00197">
    <property type="entry name" value="2FE2S_FER_1"/>
    <property type="match status" value="1"/>
</dbReference>
<dbReference type="Gene3D" id="3.10.20.30">
    <property type="match status" value="1"/>
</dbReference>
<feature type="domain" description="2Fe-2S ferredoxin-type" evidence="6">
    <location>
        <begin position="1"/>
        <end position="90"/>
    </location>
</feature>
<dbReference type="PROSITE" id="PS51085">
    <property type="entry name" value="2FE2S_FER_2"/>
    <property type="match status" value="1"/>
</dbReference>
<dbReference type="Pfam" id="PF01799">
    <property type="entry name" value="Fer2_2"/>
    <property type="match status" value="1"/>
</dbReference>
<dbReference type="GO" id="GO:0004854">
    <property type="term" value="F:xanthine dehydrogenase activity"/>
    <property type="evidence" value="ECO:0007669"/>
    <property type="project" value="UniProtKB-EC"/>
</dbReference>
<dbReference type="InterPro" id="IPR016167">
    <property type="entry name" value="FAD-bd_PCMH_sub1"/>
</dbReference>
<dbReference type="SUPFAM" id="SSF55447">
    <property type="entry name" value="CO dehydrogenase flavoprotein C-terminal domain-like"/>
    <property type="match status" value="1"/>
</dbReference>
<evidence type="ECO:0000256" key="5">
    <source>
        <dbReference type="ARBA" id="ARBA00023004"/>
    </source>
</evidence>
<gene>
    <name evidence="8" type="primary">xdhA</name>
    <name evidence="8" type="ORF">PVT68_10350</name>
</gene>
<dbReference type="SUPFAM" id="SSF47741">
    <property type="entry name" value="CO dehydrogenase ISP C-domain like"/>
    <property type="match status" value="1"/>
</dbReference>
<reference evidence="8 9" key="1">
    <citation type="submission" date="2023-02" db="EMBL/GenBank/DDBJ databases">
        <title>Description and genomic characterization of Microbulbifer bruguierae sp. nov., isolated from the sediment of mangrove plant Bruguiera sexangula.</title>
        <authorList>
            <person name="Long M."/>
        </authorList>
    </citation>
    <scope>NUCLEOTIDE SEQUENCE [LARGE SCALE GENOMIC DNA]</scope>
    <source>
        <strain evidence="8 9">H12</strain>
    </source>
</reference>
<dbReference type="PROSITE" id="PS51387">
    <property type="entry name" value="FAD_PCMH"/>
    <property type="match status" value="1"/>
</dbReference>
<dbReference type="NCBIfam" id="TIGR02963">
    <property type="entry name" value="xanthine_xdhA"/>
    <property type="match status" value="1"/>
</dbReference>
<evidence type="ECO:0000313" key="9">
    <source>
        <dbReference type="Proteomes" id="UP001236500"/>
    </source>
</evidence>
<dbReference type="Proteomes" id="UP001236500">
    <property type="component" value="Chromosome"/>
</dbReference>
<dbReference type="SUPFAM" id="SSF56176">
    <property type="entry name" value="FAD-binding/transporter-associated domain-like"/>
    <property type="match status" value="1"/>
</dbReference>
<dbReference type="RefSeq" id="WP_280317766.1">
    <property type="nucleotide sequence ID" value="NZ_CP118605.1"/>
</dbReference>
<dbReference type="Gene3D" id="3.30.465.10">
    <property type="match status" value="1"/>
</dbReference>
<dbReference type="InterPro" id="IPR012175">
    <property type="entry name" value="Xanth_DH_ssu_bac"/>
</dbReference>
<dbReference type="PIRSF" id="PIRSF036557">
    <property type="entry name" value="XdhA_RC"/>
    <property type="match status" value="1"/>
</dbReference>
<dbReference type="InterPro" id="IPR036683">
    <property type="entry name" value="CO_DH_flav_C_dom_sf"/>
</dbReference>
<dbReference type="InterPro" id="IPR001041">
    <property type="entry name" value="2Fe-2S_ferredoxin-type"/>
</dbReference>
<dbReference type="EMBL" id="CP118605">
    <property type="protein sequence ID" value="WGL15176.1"/>
    <property type="molecule type" value="Genomic_DNA"/>
</dbReference>
<evidence type="ECO:0000313" key="8">
    <source>
        <dbReference type="EMBL" id="WGL15176.1"/>
    </source>
</evidence>
<dbReference type="Pfam" id="PF03450">
    <property type="entry name" value="CO_deh_flav_C"/>
    <property type="match status" value="1"/>
</dbReference>
<dbReference type="InterPro" id="IPR016208">
    <property type="entry name" value="Ald_Oxase/xanthine_DH-like"/>
</dbReference>
<evidence type="ECO:0000259" key="7">
    <source>
        <dbReference type="PROSITE" id="PS51387"/>
    </source>
</evidence>
<dbReference type="Pfam" id="PF00111">
    <property type="entry name" value="Fer2"/>
    <property type="match status" value="1"/>
</dbReference>
<keyword evidence="2" id="KW-0479">Metal-binding</keyword>
<organism evidence="8 9">
    <name type="scientific">Microbulbifer bruguierae</name>
    <dbReference type="NCBI Taxonomy" id="3029061"/>
    <lineage>
        <taxon>Bacteria</taxon>
        <taxon>Pseudomonadati</taxon>
        <taxon>Pseudomonadota</taxon>
        <taxon>Gammaproteobacteria</taxon>
        <taxon>Cellvibrionales</taxon>
        <taxon>Microbulbiferaceae</taxon>
        <taxon>Microbulbifer</taxon>
    </lineage>
</organism>
<name>A0ABY8N8G1_9GAMM</name>
<dbReference type="Gene3D" id="3.30.43.10">
    <property type="entry name" value="Uridine Diphospho-n-acetylenolpyruvylglucosamine Reductase, domain 2"/>
    <property type="match status" value="1"/>
</dbReference>
<dbReference type="InterPro" id="IPR002346">
    <property type="entry name" value="Mopterin_DH_FAD-bd"/>
</dbReference>